<proteinExistence type="predicted"/>
<evidence type="ECO:0008006" key="4">
    <source>
        <dbReference type="Google" id="ProtNLM"/>
    </source>
</evidence>
<dbReference type="GeneID" id="61925458"/>
<name>A0AAP9SDX9_CLOIN</name>
<feature type="chain" id="PRO_5042904009" description="Lipoprotein" evidence="1">
    <location>
        <begin position="23"/>
        <end position="223"/>
    </location>
</feature>
<keyword evidence="1" id="KW-0732">Signal</keyword>
<dbReference type="Proteomes" id="UP000503330">
    <property type="component" value="Chromosome"/>
</dbReference>
<protein>
    <recommendedName>
        <fullName evidence="4">Lipoprotein</fullName>
    </recommendedName>
</protein>
<dbReference type="AlphaFoldDB" id="A0AAP9SDX9"/>
<dbReference type="RefSeq" id="WP_002608416.1">
    <property type="nucleotide sequence ID" value="NZ_BAAACC010000019.1"/>
</dbReference>
<accession>A0AAP9SDX9</accession>
<organism evidence="2 3">
    <name type="scientific">Clostridium innocuum</name>
    <dbReference type="NCBI Taxonomy" id="1522"/>
    <lineage>
        <taxon>Bacteria</taxon>
        <taxon>Bacillati</taxon>
        <taxon>Bacillota</taxon>
        <taxon>Clostridia</taxon>
        <taxon>Eubacteriales</taxon>
        <taxon>Clostridiaceae</taxon>
        <taxon>Clostridium</taxon>
    </lineage>
</organism>
<evidence type="ECO:0000256" key="1">
    <source>
        <dbReference type="SAM" id="SignalP"/>
    </source>
</evidence>
<gene>
    <name evidence="2" type="ORF">G4D54_07935</name>
</gene>
<sequence length="223" mass="26027">MIKQIRMLLVALSVIFFMTACKDTAGYTAVQSMWNKDMLFSLKQASLEKAIASYYGGDGTAAAMAFMKHKSVQRFMAMWVQEETKDIDQPIWNYDSFARVSIRNHELKELYTDKQFYSCTFTDGHGRWGYCIFQYDEKESAVSNWEVKETTPYQYDLRVNMKEIVDRIMKTDLDILTTSASSVYLYDEEKKQAEQVILFHDENAAYICYYGDAVLRMKRCKGQ</sequence>
<evidence type="ECO:0000313" key="2">
    <source>
        <dbReference type="EMBL" id="QJA02354.1"/>
    </source>
</evidence>
<reference evidence="2 3" key="1">
    <citation type="submission" date="2020-02" db="EMBL/GenBank/DDBJ databases">
        <authorList>
            <person name="Kociolek L.K."/>
            <person name="Ozer E.A."/>
        </authorList>
    </citation>
    <scope>NUCLEOTIDE SEQUENCE [LARGE SCALE GENOMIC DNA]</scope>
    <source>
        <strain evidence="2 3">ATCC 14501</strain>
    </source>
</reference>
<feature type="signal peptide" evidence="1">
    <location>
        <begin position="1"/>
        <end position="22"/>
    </location>
</feature>
<dbReference type="PROSITE" id="PS51257">
    <property type="entry name" value="PROKAR_LIPOPROTEIN"/>
    <property type="match status" value="1"/>
</dbReference>
<dbReference type="EMBL" id="CP048838">
    <property type="protein sequence ID" value="QJA02354.1"/>
    <property type="molecule type" value="Genomic_DNA"/>
</dbReference>
<evidence type="ECO:0000313" key="3">
    <source>
        <dbReference type="Proteomes" id="UP000503330"/>
    </source>
</evidence>